<evidence type="ECO:0000313" key="3">
    <source>
        <dbReference type="Proteomes" id="UP000295515"/>
    </source>
</evidence>
<reference evidence="2 3" key="1">
    <citation type="submission" date="2019-03" db="EMBL/GenBank/DDBJ databases">
        <title>Genomic Encyclopedia of Type Strains, Phase IV (KMG-IV): sequencing the most valuable type-strain genomes for metagenomic binning, comparative biology and taxonomic classification.</title>
        <authorList>
            <person name="Goeker M."/>
        </authorList>
    </citation>
    <scope>NUCLEOTIDE SEQUENCE [LARGE SCALE GENOMIC DNA]</scope>
    <source>
        <strain evidence="2 3">DSM 29487</strain>
    </source>
</reference>
<dbReference type="Gene3D" id="1.10.10.10">
    <property type="entry name" value="Winged helix-like DNA-binding domain superfamily/Winged helix DNA-binding domain"/>
    <property type="match status" value="1"/>
</dbReference>
<sequence length="109" mass="13101">MSKKNNFFRLEMLYLKILDEKDCYGYEITHTLKERTHGKINVKEGTMYPILYKFEEIGFITSKKKLVGKKMTRVYYHLEPSGKEYLDKIYSEYKDMVNVISDLMEGEYE</sequence>
<dbReference type="GeneID" id="98915501"/>
<dbReference type="SUPFAM" id="SSF46785">
    <property type="entry name" value="Winged helix' DNA-binding domain"/>
    <property type="match status" value="1"/>
</dbReference>
<name>A0A4R3Z410_9FIRM</name>
<keyword evidence="3" id="KW-1185">Reference proteome</keyword>
<dbReference type="InterPro" id="IPR036388">
    <property type="entry name" value="WH-like_DNA-bd_sf"/>
</dbReference>
<evidence type="ECO:0000313" key="2">
    <source>
        <dbReference type="EMBL" id="TCV98623.1"/>
    </source>
</evidence>
<dbReference type="InterPro" id="IPR052509">
    <property type="entry name" value="Metal_resp_DNA-bind_regulator"/>
</dbReference>
<dbReference type="InterPro" id="IPR005149">
    <property type="entry name" value="Tscrpt_reg_PadR_N"/>
</dbReference>
<accession>A0A4R3Z410</accession>
<dbReference type="PANTHER" id="PTHR33169">
    <property type="entry name" value="PADR-FAMILY TRANSCRIPTIONAL REGULATOR"/>
    <property type="match status" value="1"/>
</dbReference>
<comment type="caution">
    <text evidence="2">The sequence shown here is derived from an EMBL/GenBank/DDBJ whole genome shotgun (WGS) entry which is preliminary data.</text>
</comment>
<organism evidence="2 3">
    <name type="scientific">Longibaculum muris</name>
    <dbReference type="NCBI Taxonomy" id="1796628"/>
    <lineage>
        <taxon>Bacteria</taxon>
        <taxon>Bacillati</taxon>
        <taxon>Bacillota</taxon>
        <taxon>Erysipelotrichia</taxon>
        <taxon>Erysipelotrichales</taxon>
        <taxon>Coprobacillaceae</taxon>
        <taxon>Longibaculum</taxon>
    </lineage>
</organism>
<dbReference type="AlphaFoldDB" id="A0A4R3Z410"/>
<dbReference type="EMBL" id="SMCQ01000011">
    <property type="protein sequence ID" value="TCV98623.1"/>
    <property type="molecule type" value="Genomic_DNA"/>
</dbReference>
<feature type="domain" description="Transcription regulator PadR N-terminal" evidence="1">
    <location>
        <begin position="15"/>
        <end position="87"/>
    </location>
</feature>
<dbReference type="Proteomes" id="UP000295515">
    <property type="component" value="Unassembled WGS sequence"/>
</dbReference>
<dbReference type="PANTHER" id="PTHR33169:SF14">
    <property type="entry name" value="TRANSCRIPTIONAL REGULATOR RV3488"/>
    <property type="match status" value="1"/>
</dbReference>
<dbReference type="RefSeq" id="WP_066449940.1">
    <property type="nucleotide sequence ID" value="NZ_DBGCPY010000109.1"/>
</dbReference>
<protein>
    <submittedName>
        <fullName evidence="2">PadR family transcriptional regulator PadR</fullName>
    </submittedName>
</protein>
<gene>
    <name evidence="2" type="ORF">EDD60_11130</name>
</gene>
<evidence type="ECO:0000259" key="1">
    <source>
        <dbReference type="Pfam" id="PF03551"/>
    </source>
</evidence>
<dbReference type="InterPro" id="IPR036390">
    <property type="entry name" value="WH_DNA-bd_sf"/>
</dbReference>
<proteinExistence type="predicted"/>
<dbReference type="Pfam" id="PF03551">
    <property type="entry name" value="PadR"/>
    <property type="match status" value="1"/>
</dbReference>